<reference evidence="6" key="1">
    <citation type="submission" date="2016-11" db="EMBL/GenBank/DDBJ databases">
        <authorList>
            <person name="Varghese N."/>
            <person name="Submissions S."/>
        </authorList>
    </citation>
    <scope>NUCLEOTIDE SEQUENCE [LARGE SCALE GENOMIC DNA]</scope>
    <source>
        <strain evidence="6">DSM 9756</strain>
    </source>
</reference>
<protein>
    <submittedName>
        <fullName evidence="5">Amino acid/amide ABC transporter ATP-binding protein 1, HAAT family (TC 3.A.1.4.-)</fullName>
    </submittedName>
</protein>
<dbReference type="GO" id="GO:1903805">
    <property type="term" value="P:L-valine import across plasma membrane"/>
    <property type="evidence" value="ECO:0007669"/>
    <property type="project" value="TreeGrafter"/>
</dbReference>
<dbReference type="SUPFAM" id="SSF52540">
    <property type="entry name" value="P-loop containing nucleoside triphosphate hydrolases"/>
    <property type="match status" value="1"/>
</dbReference>
<dbReference type="PANTHER" id="PTHR45772">
    <property type="entry name" value="CONSERVED COMPONENT OF ABC TRANSPORTER FOR NATURAL AMINO ACIDS-RELATED"/>
    <property type="match status" value="1"/>
</dbReference>
<dbReference type="GO" id="GO:0015808">
    <property type="term" value="P:L-alanine transport"/>
    <property type="evidence" value="ECO:0007669"/>
    <property type="project" value="TreeGrafter"/>
</dbReference>
<keyword evidence="6" id="KW-1185">Reference proteome</keyword>
<keyword evidence="3 5" id="KW-0067">ATP-binding</keyword>
<dbReference type="STRING" id="1121391.SAMN02745206_01139"/>
<dbReference type="GO" id="GO:0015188">
    <property type="term" value="F:L-isoleucine transmembrane transporter activity"/>
    <property type="evidence" value="ECO:0007669"/>
    <property type="project" value="TreeGrafter"/>
</dbReference>
<keyword evidence="2" id="KW-0547">Nucleotide-binding</keyword>
<feature type="domain" description="ABC transporter" evidence="4">
    <location>
        <begin position="4"/>
        <end position="240"/>
    </location>
</feature>
<accession>A0A1M4XXF9</accession>
<organism evidence="5 6">
    <name type="scientific">Desulfacinum infernum DSM 9756</name>
    <dbReference type="NCBI Taxonomy" id="1121391"/>
    <lineage>
        <taxon>Bacteria</taxon>
        <taxon>Pseudomonadati</taxon>
        <taxon>Thermodesulfobacteriota</taxon>
        <taxon>Syntrophobacteria</taxon>
        <taxon>Syntrophobacterales</taxon>
        <taxon>Syntrophobacteraceae</taxon>
        <taxon>Desulfacinum</taxon>
    </lineage>
</organism>
<dbReference type="GO" id="GO:0005886">
    <property type="term" value="C:plasma membrane"/>
    <property type="evidence" value="ECO:0007669"/>
    <property type="project" value="TreeGrafter"/>
</dbReference>
<sequence length="243" mass="27066">MAFLDVQHVTKRFGGLTAVADVSFQMEQGEIVGLIGPNGAGKTTLFNLIAGTFPFDEGRIVFDGEPLNGLKPYHVCRRGIARTFQITRPFLEMTCYENVVVGFIGRDGFTGETPERRRRAEEILKLVGLDEFLHTQARHLNLINKKKLEIARALATRPKLILLDEVLGGLNTGEMVQALDLIRAIRDRFGVTVLWIEHVMGALMQVVERLLVLDGGRLICQGDPQTVVRDPRVIEAYLGEADD</sequence>
<name>A0A1M4XXF9_9BACT</name>
<dbReference type="InterPro" id="IPR051120">
    <property type="entry name" value="ABC_AA/LPS_Transport"/>
</dbReference>
<dbReference type="FunFam" id="3.40.50.300:FF:000421">
    <property type="entry name" value="Branched-chain amino acid ABC transporter ATP-binding protein"/>
    <property type="match status" value="1"/>
</dbReference>
<dbReference type="GO" id="GO:0005524">
    <property type="term" value="F:ATP binding"/>
    <property type="evidence" value="ECO:0007669"/>
    <property type="project" value="UniProtKB-KW"/>
</dbReference>
<dbReference type="InterPro" id="IPR003439">
    <property type="entry name" value="ABC_transporter-like_ATP-bd"/>
</dbReference>
<gene>
    <name evidence="5" type="ORF">SAMN02745206_01139</name>
</gene>
<dbReference type="SMART" id="SM00382">
    <property type="entry name" value="AAA"/>
    <property type="match status" value="1"/>
</dbReference>
<evidence type="ECO:0000313" key="6">
    <source>
        <dbReference type="Proteomes" id="UP000184076"/>
    </source>
</evidence>
<dbReference type="AlphaFoldDB" id="A0A1M4XXF9"/>
<dbReference type="PROSITE" id="PS50893">
    <property type="entry name" value="ABC_TRANSPORTER_2"/>
    <property type="match status" value="1"/>
</dbReference>
<evidence type="ECO:0000313" key="5">
    <source>
        <dbReference type="EMBL" id="SHE97983.1"/>
    </source>
</evidence>
<evidence type="ECO:0000256" key="1">
    <source>
        <dbReference type="ARBA" id="ARBA00022448"/>
    </source>
</evidence>
<dbReference type="Proteomes" id="UP000184076">
    <property type="component" value="Unassembled WGS sequence"/>
</dbReference>
<dbReference type="PANTHER" id="PTHR45772:SF7">
    <property type="entry name" value="AMINO ACID ABC TRANSPORTER ATP-BINDING PROTEIN"/>
    <property type="match status" value="1"/>
</dbReference>
<dbReference type="GO" id="GO:0005304">
    <property type="term" value="F:L-valine transmembrane transporter activity"/>
    <property type="evidence" value="ECO:0007669"/>
    <property type="project" value="TreeGrafter"/>
</dbReference>
<keyword evidence="1" id="KW-0813">Transport</keyword>
<evidence type="ECO:0000256" key="2">
    <source>
        <dbReference type="ARBA" id="ARBA00022741"/>
    </source>
</evidence>
<dbReference type="InterPro" id="IPR003593">
    <property type="entry name" value="AAA+_ATPase"/>
</dbReference>
<dbReference type="Pfam" id="PF12399">
    <property type="entry name" value="BCA_ABC_TP_C"/>
    <property type="match status" value="1"/>
</dbReference>
<dbReference type="GO" id="GO:1903806">
    <property type="term" value="P:L-isoleucine import across plasma membrane"/>
    <property type="evidence" value="ECO:0007669"/>
    <property type="project" value="TreeGrafter"/>
</dbReference>
<dbReference type="OrthoDB" id="5405085at2"/>
<evidence type="ECO:0000256" key="3">
    <source>
        <dbReference type="ARBA" id="ARBA00022840"/>
    </source>
</evidence>
<dbReference type="CDD" id="cd03219">
    <property type="entry name" value="ABC_Mj1267_LivG_branched"/>
    <property type="match status" value="1"/>
</dbReference>
<dbReference type="GO" id="GO:0042941">
    <property type="term" value="P:D-alanine transmembrane transport"/>
    <property type="evidence" value="ECO:0007669"/>
    <property type="project" value="TreeGrafter"/>
</dbReference>
<proteinExistence type="predicted"/>
<dbReference type="EMBL" id="FQVB01000009">
    <property type="protein sequence ID" value="SHE97983.1"/>
    <property type="molecule type" value="Genomic_DNA"/>
</dbReference>
<dbReference type="GO" id="GO:0015192">
    <property type="term" value="F:L-phenylalanine transmembrane transporter activity"/>
    <property type="evidence" value="ECO:0007669"/>
    <property type="project" value="TreeGrafter"/>
</dbReference>
<dbReference type="InterPro" id="IPR027417">
    <property type="entry name" value="P-loop_NTPase"/>
</dbReference>
<dbReference type="Pfam" id="PF00005">
    <property type="entry name" value="ABC_tran"/>
    <property type="match status" value="1"/>
</dbReference>
<dbReference type="InterPro" id="IPR032823">
    <property type="entry name" value="BCA_ABC_TP_C"/>
</dbReference>
<dbReference type="Gene3D" id="3.40.50.300">
    <property type="entry name" value="P-loop containing nucleotide triphosphate hydrolases"/>
    <property type="match status" value="1"/>
</dbReference>
<evidence type="ECO:0000259" key="4">
    <source>
        <dbReference type="PROSITE" id="PS50893"/>
    </source>
</evidence>
<dbReference type="GO" id="GO:0016887">
    <property type="term" value="F:ATP hydrolysis activity"/>
    <property type="evidence" value="ECO:0007669"/>
    <property type="project" value="InterPro"/>
</dbReference>
<dbReference type="RefSeq" id="WP_073037798.1">
    <property type="nucleotide sequence ID" value="NZ_FQVB01000009.1"/>
</dbReference>